<feature type="transmembrane region" description="Helical" evidence="6">
    <location>
        <begin position="34"/>
        <end position="56"/>
    </location>
</feature>
<dbReference type="AlphaFoldDB" id="A0AAQ4DMW7"/>
<dbReference type="EMBL" id="JARKHS020028975">
    <property type="protein sequence ID" value="KAK8763807.1"/>
    <property type="molecule type" value="Genomic_DNA"/>
</dbReference>
<dbReference type="SUPFAM" id="SSF103473">
    <property type="entry name" value="MFS general substrate transporter"/>
    <property type="match status" value="1"/>
</dbReference>
<feature type="transmembrane region" description="Helical" evidence="6">
    <location>
        <begin position="493"/>
        <end position="512"/>
    </location>
</feature>
<dbReference type="PANTHER" id="PTHR24064">
    <property type="entry name" value="SOLUTE CARRIER FAMILY 22 MEMBER"/>
    <property type="match status" value="1"/>
</dbReference>
<evidence type="ECO:0000256" key="2">
    <source>
        <dbReference type="ARBA" id="ARBA00022692"/>
    </source>
</evidence>
<feature type="transmembrane region" description="Helical" evidence="6">
    <location>
        <begin position="440"/>
        <end position="460"/>
    </location>
</feature>
<feature type="transmembrane region" description="Helical" evidence="6">
    <location>
        <begin position="255"/>
        <end position="276"/>
    </location>
</feature>
<feature type="transmembrane region" description="Helical" evidence="6">
    <location>
        <begin position="195"/>
        <end position="216"/>
    </location>
</feature>
<evidence type="ECO:0000256" key="3">
    <source>
        <dbReference type="ARBA" id="ARBA00022989"/>
    </source>
</evidence>
<evidence type="ECO:0000313" key="8">
    <source>
        <dbReference type="Proteomes" id="UP001321473"/>
    </source>
</evidence>
<name>A0AAQ4DMW7_AMBAM</name>
<evidence type="ECO:0000256" key="4">
    <source>
        <dbReference type="ARBA" id="ARBA00023136"/>
    </source>
</evidence>
<gene>
    <name evidence="7" type="ORF">V5799_033592</name>
</gene>
<feature type="transmembrane region" description="Helical" evidence="6">
    <location>
        <begin position="345"/>
        <end position="363"/>
    </location>
</feature>
<sequence length="575" mass="63181">MLLIFPQKLAQVDLVTSECFDCGDMFGHGRFQHWIFILTAASVCAMHCHTLVFRLISDDVDHWCKKPRGEEVMSAASWRNVAIPIDPDGRFSRCTVYKHPDDLNDTQVVGCDEWDYDPERQSSTIVSYWDLVCDRQPLLAVAQVVYIAGALLFMSGVGLAADRLGRQPVLLSSVVVLLLATLGGCFALTYRTYILSRFLNSGCVATVTVLSSTLLFEVSTHRRRSLHLCAAMSAGILVAEGWFTVARLLRQLHWILLQIFMLLPTVLTLFVFTAAYESPRWCVAKKDMTSAEMIMLCAAKKNKFPLTTTASMLGMLKEEFALSEARFQVTGGDVSGARELRHRALVMYCCSFAITFTLFSVLLLEAEVSSRTNSWFQWSSVCGMLVGFALLIVVVRMVTASTLQFTALGALGGIAGLISLTSALKDHLLTSVLLVLAKPLVYASDVIIFTTAMSLGGAAVRCDMICWLMGFGRLGGACAAVLFAMPNVGHRDLLFALAGTALFAMMLAQLSLPPKHEVLIISTAARTTRNIRGLEFMKHSLDTQMSYKKESRSISRASSLSSRGPGLNVDTMNTY</sequence>
<proteinExistence type="predicted"/>
<feature type="compositionally biased region" description="Low complexity" evidence="5">
    <location>
        <begin position="554"/>
        <end position="563"/>
    </location>
</feature>
<evidence type="ECO:0000256" key="5">
    <source>
        <dbReference type="SAM" id="MobiDB-lite"/>
    </source>
</evidence>
<evidence type="ECO:0000313" key="7">
    <source>
        <dbReference type="EMBL" id="KAK8763807.1"/>
    </source>
</evidence>
<accession>A0AAQ4DMW7</accession>
<protein>
    <submittedName>
        <fullName evidence="7">Uncharacterized protein</fullName>
    </submittedName>
</protein>
<dbReference type="GO" id="GO:0016020">
    <property type="term" value="C:membrane"/>
    <property type="evidence" value="ECO:0007669"/>
    <property type="project" value="UniProtKB-SubCell"/>
</dbReference>
<reference evidence="7 8" key="1">
    <citation type="journal article" date="2023" name="Arcadia Sci">
        <title>De novo assembly of a long-read Amblyomma americanum tick genome.</title>
        <authorList>
            <person name="Chou S."/>
            <person name="Poskanzer K.E."/>
            <person name="Rollins M."/>
            <person name="Thuy-Boun P.S."/>
        </authorList>
    </citation>
    <scope>NUCLEOTIDE SEQUENCE [LARGE SCALE GENOMIC DNA]</scope>
    <source>
        <strain evidence="7">F_SG_1</strain>
        <tissue evidence="7">Salivary glands</tissue>
    </source>
</reference>
<feature type="transmembrane region" description="Helical" evidence="6">
    <location>
        <begin position="168"/>
        <end position="189"/>
    </location>
</feature>
<dbReference type="Gene3D" id="1.20.1250.20">
    <property type="entry name" value="MFS general substrate transporter like domains"/>
    <property type="match status" value="1"/>
</dbReference>
<feature type="transmembrane region" description="Helical" evidence="6">
    <location>
        <begin position="138"/>
        <end position="161"/>
    </location>
</feature>
<dbReference type="Proteomes" id="UP001321473">
    <property type="component" value="Unassembled WGS sequence"/>
</dbReference>
<dbReference type="Pfam" id="PF00083">
    <property type="entry name" value="Sugar_tr"/>
    <property type="match status" value="1"/>
</dbReference>
<feature type="transmembrane region" description="Helical" evidence="6">
    <location>
        <begin position="228"/>
        <end position="249"/>
    </location>
</feature>
<keyword evidence="4 6" id="KW-0472">Membrane</keyword>
<dbReference type="GO" id="GO:0022857">
    <property type="term" value="F:transmembrane transporter activity"/>
    <property type="evidence" value="ECO:0007669"/>
    <property type="project" value="InterPro"/>
</dbReference>
<feature type="transmembrane region" description="Helical" evidence="6">
    <location>
        <begin position="467"/>
        <end position="487"/>
    </location>
</feature>
<keyword evidence="3 6" id="KW-1133">Transmembrane helix</keyword>
<feature type="region of interest" description="Disordered" evidence="5">
    <location>
        <begin position="548"/>
        <end position="575"/>
    </location>
</feature>
<keyword evidence="8" id="KW-1185">Reference proteome</keyword>
<comment type="subcellular location">
    <subcellularLocation>
        <location evidence="1">Membrane</location>
        <topology evidence="1">Multi-pass membrane protein</topology>
    </subcellularLocation>
</comment>
<dbReference type="InterPro" id="IPR005828">
    <property type="entry name" value="MFS_sugar_transport-like"/>
</dbReference>
<dbReference type="InterPro" id="IPR036259">
    <property type="entry name" value="MFS_trans_sf"/>
</dbReference>
<evidence type="ECO:0000256" key="6">
    <source>
        <dbReference type="SAM" id="Phobius"/>
    </source>
</evidence>
<comment type="caution">
    <text evidence="7">The sequence shown here is derived from an EMBL/GenBank/DDBJ whole genome shotgun (WGS) entry which is preliminary data.</text>
</comment>
<organism evidence="7 8">
    <name type="scientific">Amblyomma americanum</name>
    <name type="common">Lone star tick</name>
    <dbReference type="NCBI Taxonomy" id="6943"/>
    <lineage>
        <taxon>Eukaryota</taxon>
        <taxon>Metazoa</taxon>
        <taxon>Ecdysozoa</taxon>
        <taxon>Arthropoda</taxon>
        <taxon>Chelicerata</taxon>
        <taxon>Arachnida</taxon>
        <taxon>Acari</taxon>
        <taxon>Parasitiformes</taxon>
        <taxon>Ixodida</taxon>
        <taxon>Ixodoidea</taxon>
        <taxon>Ixodidae</taxon>
        <taxon>Amblyomminae</taxon>
        <taxon>Amblyomma</taxon>
    </lineage>
</organism>
<feature type="transmembrane region" description="Helical" evidence="6">
    <location>
        <begin position="375"/>
        <end position="395"/>
    </location>
</feature>
<evidence type="ECO:0000256" key="1">
    <source>
        <dbReference type="ARBA" id="ARBA00004141"/>
    </source>
</evidence>
<feature type="transmembrane region" description="Helical" evidence="6">
    <location>
        <begin position="402"/>
        <end position="420"/>
    </location>
</feature>
<keyword evidence="2 6" id="KW-0812">Transmembrane</keyword>